<accession>A0A345ZAM9</accession>
<keyword evidence="1" id="KW-0812">Transmembrane</keyword>
<keyword evidence="1" id="KW-1133">Transmembrane helix</keyword>
<organism evidence="2 3">
    <name type="scientific">Candidatus Chromulinivorax destructor</name>
    <dbReference type="NCBI Taxonomy" id="2066483"/>
    <lineage>
        <taxon>Bacteria</taxon>
        <taxon>Candidatus Babelota</taxon>
        <taxon>Candidatus Babeliae</taxon>
        <taxon>Candidatus Babeliales</taxon>
        <taxon>Candidatus Chromulinivoraceae</taxon>
        <taxon>Candidatus Chromulinivorax</taxon>
    </lineage>
</organism>
<proteinExistence type="predicted"/>
<gene>
    <name evidence="2" type="ORF">C0J27_01095</name>
</gene>
<feature type="transmembrane region" description="Helical" evidence="1">
    <location>
        <begin position="118"/>
        <end position="137"/>
    </location>
</feature>
<keyword evidence="1" id="KW-0472">Membrane</keyword>
<dbReference type="KEGG" id="cdes:C0J27_01095"/>
<keyword evidence="3" id="KW-1185">Reference proteome</keyword>
<dbReference type="AlphaFoldDB" id="A0A345ZAM9"/>
<evidence type="ECO:0000313" key="3">
    <source>
        <dbReference type="Proteomes" id="UP000254834"/>
    </source>
</evidence>
<evidence type="ECO:0000256" key="1">
    <source>
        <dbReference type="SAM" id="Phobius"/>
    </source>
</evidence>
<dbReference type="Proteomes" id="UP000254834">
    <property type="component" value="Chromosome"/>
</dbReference>
<reference evidence="2 3" key="1">
    <citation type="submission" date="2017-12" db="EMBL/GenBank/DDBJ databases">
        <title>Chromulinavorax destructans is a abundant pathogen of dominant heterotrophic picoflagllates.</title>
        <authorList>
            <person name="Deeg C.M."/>
            <person name="Zimmer M."/>
            <person name="Suttle C.A."/>
        </authorList>
    </citation>
    <scope>NUCLEOTIDE SEQUENCE [LARGE SCALE GENOMIC DNA]</scope>
    <source>
        <strain evidence="2 3">SeV1</strain>
    </source>
</reference>
<sequence length="484" mass="55584">MQKNYLYFSAVIICIFFQTTVVSHNDHDLESLFDAIKNINLTESSLHNELGLGHNDVYPNECMLQAQESFDEIQSSTEVSHQCKTPEYLQKESDDKEYKDVTVENIPHVPGSTVVMTIANPVGVVAVVTTVVTILVIDRLAKMKILSPAWTLEQMREKIFGVVVYEGDDYYKNWRNPKNLERKFPSVLTHQGALLERAVYEKEMSNWLTVVENFMIQQQALQELPWPDDLYKKLLDFTFVVDPVYISEDEELQLDKRLTFELANCRASVIASIKLQIAQMYRLLDSFAHKIIDDVNDLVQDVKKFKIDYKLVIMLGLMVTGVCVQDESDSGTSYADDLDVCLAGLDKKSMTKLCTHASEYEALLEDLDAMVACSAQFFENCKPRQIRSGNDNVIDARVQSVADMIAQKKKQVVACLEQIALYCKKTGQTKMLPDLFKYLKKMSVQRFKKYHKNNKIELNLQDMQKFDLEKLLSLFVNNIFDHHN</sequence>
<protein>
    <submittedName>
        <fullName evidence="2">Uncharacterized protein</fullName>
    </submittedName>
</protein>
<name>A0A345ZAM9_9BACT</name>
<evidence type="ECO:0000313" key="2">
    <source>
        <dbReference type="EMBL" id="AXK60346.1"/>
    </source>
</evidence>
<dbReference type="RefSeq" id="WP_115585361.1">
    <property type="nucleotide sequence ID" value="NZ_CP025544.1"/>
</dbReference>
<feature type="transmembrane region" description="Helical" evidence="1">
    <location>
        <begin position="5"/>
        <end position="23"/>
    </location>
</feature>
<dbReference type="EMBL" id="CP025544">
    <property type="protein sequence ID" value="AXK60346.1"/>
    <property type="molecule type" value="Genomic_DNA"/>
</dbReference>